<dbReference type="InterPro" id="IPR026951">
    <property type="entry name" value="PPIL2_U-box_dom"/>
</dbReference>
<keyword evidence="12" id="KW-1185">Reference proteome</keyword>
<dbReference type="InParanoid" id="Q23AP4"/>
<dbReference type="GO" id="GO:0000209">
    <property type="term" value="P:protein polyubiquitination"/>
    <property type="evidence" value="ECO:0007669"/>
    <property type="project" value="TreeGrafter"/>
</dbReference>
<feature type="domain" description="PPIase cyclophilin-type" evidence="9">
    <location>
        <begin position="317"/>
        <end position="462"/>
    </location>
</feature>
<dbReference type="HOGENOM" id="CLU_012062_7_0_1"/>
<dbReference type="FunFam" id="3.30.40.10:FF:000079">
    <property type="entry name" value="Peptidyl-prolyl cis-trans isomerase 2"/>
    <property type="match status" value="1"/>
</dbReference>
<protein>
    <recommendedName>
        <fullName evidence="4">RING-type E3 ubiquitin transferase</fullName>
        <ecNumber evidence="4">2.3.2.27</ecNumber>
    </recommendedName>
</protein>
<evidence type="ECO:0000256" key="3">
    <source>
        <dbReference type="ARBA" id="ARBA00007930"/>
    </source>
</evidence>
<dbReference type="SUPFAM" id="SSF57850">
    <property type="entry name" value="RING/U-box"/>
    <property type="match status" value="1"/>
</dbReference>
<dbReference type="PRINTS" id="PR00153">
    <property type="entry name" value="CSAPPISMRASE"/>
</dbReference>
<evidence type="ECO:0000256" key="4">
    <source>
        <dbReference type="ARBA" id="ARBA00012483"/>
    </source>
</evidence>
<dbReference type="OMA" id="NFIKHCA"/>
<dbReference type="Pfam" id="PF00160">
    <property type="entry name" value="Pro_isomerase"/>
    <property type="match status" value="1"/>
</dbReference>
<dbReference type="Gene3D" id="2.40.100.10">
    <property type="entry name" value="Cyclophilin-like"/>
    <property type="match status" value="1"/>
</dbReference>
<evidence type="ECO:0000259" key="10">
    <source>
        <dbReference type="PROSITE" id="PS51698"/>
    </source>
</evidence>
<feature type="coiled-coil region" evidence="8">
    <location>
        <begin position="472"/>
        <end position="502"/>
    </location>
</feature>
<dbReference type="PROSITE" id="PS51698">
    <property type="entry name" value="U_BOX"/>
    <property type="match status" value="1"/>
</dbReference>
<organism evidence="11 12">
    <name type="scientific">Tetrahymena thermophila (strain SB210)</name>
    <dbReference type="NCBI Taxonomy" id="312017"/>
    <lineage>
        <taxon>Eukaryota</taxon>
        <taxon>Sar</taxon>
        <taxon>Alveolata</taxon>
        <taxon>Ciliophora</taxon>
        <taxon>Intramacronucleata</taxon>
        <taxon>Oligohymenophorea</taxon>
        <taxon>Hymenostomatida</taxon>
        <taxon>Tetrahymenina</taxon>
        <taxon>Tetrahymenidae</taxon>
        <taxon>Tetrahymena</taxon>
    </lineage>
</organism>
<dbReference type="STRING" id="312017.Q23AP4"/>
<evidence type="ECO:0000256" key="6">
    <source>
        <dbReference type="ARBA" id="ARBA00022786"/>
    </source>
</evidence>
<dbReference type="GeneID" id="7825550"/>
<comment type="subcellular location">
    <subcellularLocation>
        <location evidence="2">Nucleus</location>
    </subcellularLocation>
</comment>
<feature type="coiled-coil region" evidence="8">
    <location>
        <begin position="209"/>
        <end position="243"/>
    </location>
</feature>
<accession>Q23AP4</accession>
<dbReference type="OrthoDB" id="271386at2759"/>
<dbReference type="CDD" id="cd16663">
    <property type="entry name" value="RING-Ubox_PPIL2"/>
    <property type="match status" value="1"/>
</dbReference>
<dbReference type="eggNOG" id="KOG0883">
    <property type="taxonomic scope" value="Eukaryota"/>
</dbReference>
<dbReference type="InterPro" id="IPR013083">
    <property type="entry name" value="Znf_RING/FYVE/PHD"/>
</dbReference>
<dbReference type="InterPro" id="IPR003613">
    <property type="entry name" value="Ubox_domain"/>
</dbReference>
<dbReference type="InterPro" id="IPR044666">
    <property type="entry name" value="Cyclophilin_A-like"/>
</dbReference>
<dbReference type="InterPro" id="IPR002130">
    <property type="entry name" value="Cyclophilin-type_PPIase_dom"/>
</dbReference>
<dbReference type="Gene3D" id="3.30.40.10">
    <property type="entry name" value="Zinc/RING finger domain, C3HC4 (zinc finger)"/>
    <property type="match status" value="1"/>
</dbReference>
<proteinExistence type="inferred from homology"/>
<evidence type="ECO:0000313" key="12">
    <source>
        <dbReference type="Proteomes" id="UP000009168"/>
    </source>
</evidence>
<dbReference type="PANTHER" id="PTHR45625:SF1">
    <property type="entry name" value="RING-TYPE E3 UBIQUITIN-PROTEIN LIGASE PPIL2"/>
    <property type="match status" value="1"/>
</dbReference>
<name>Q23AP4_TETTS</name>
<keyword evidence="11" id="KW-0413">Isomerase</keyword>
<keyword evidence="6" id="KW-0833">Ubl conjugation pathway</keyword>
<comment type="similarity">
    <text evidence="3">Belongs to the cyclophilin-type PPIase family. PPIL2 subfamily.</text>
</comment>
<dbReference type="InterPro" id="IPR029000">
    <property type="entry name" value="Cyclophilin-like_dom_sf"/>
</dbReference>
<dbReference type="EC" id="2.3.2.27" evidence="4"/>
<dbReference type="Pfam" id="PF04564">
    <property type="entry name" value="U-box"/>
    <property type="match status" value="1"/>
</dbReference>
<dbReference type="KEGG" id="tet:TTHERM_00772040"/>
<evidence type="ECO:0000313" key="11">
    <source>
        <dbReference type="EMBL" id="EAR93648.1"/>
    </source>
</evidence>
<dbReference type="PANTHER" id="PTHR45625">
    <property type="entry name" value="PEPTIDYL-PROLYL CIS-TRANS ISOMERASE-RELATED"/>
    <property type="match status" value="1"/>
</dbReference>
<gene>
    <name evidence="11" type="ORF">TTHERM_00772040</name>
</gene>
<evidence type="ECO:0000259" key="9">
    <source>
        <dbReference type="PROSITE" id="PS50072"/>
    </source>
</evidence>
<evidence type="ECO:0000256" key="8">
    <source>
        <dbReference type="SAM" id="Coils"/>
    </source>
</evidence>
<dbReference type="PROSITE" id="PS50072">
    <property type="entry name" value="CSA_PPIASE_2"/>
    <property type="match status" value="1"/>
</dbReference>
<evidence type="ECO:0000256" key="1">
    <source>
        <dbReference type="ARBA" id="ARBA00000900"/>
    </source>
</evidence>
<dbReference type="Proteomes" id="UP000009168">
    <property type="component" value="Unassembled WGS sequence"/>
</dbReference>
<dbReference type="GO" id="GO:0061630">
    <property type="term" value="F:ubiquitin protein ligase activity"/>
    <property type="evidence" value="ECO:0007669"/>
    <property type="project" value="UniProtKB-EC"/>
</dbReference>
<dbReference type="GO" id="GO:0071013">
    <property type="term" value="C:catalytic step 2 spliceosome"/>
    <property type="evidence" value="ECO:0007669"/>
    <property type="project" value="TreeGrafter"/>
</dbReference>
<dbReference type="SMART" id="SM00504">
    <property type="entry name" value="Ubox"/>
    <property type="match status" value="1"/>
</dbReference>
<keyword evidence="8" id="KW-0175">Coiled coil</keyword>
<dbReference type="EMBL" id="GG662723">
    <property type="protein sequence ID" value="EAR93648.1"/>
    <property type="molecule type" value="Genomic_DNA"/>
</dbReference>
<dbReference type="FunCoup" id="Q23AP4">
    <property type="interactions" value="487"/>
</dbReference>
<dbReference type="SUPFAM" id="SSF50891">
    <property type="entry name" value="Cyclophilin-like"/>
    <property type="match status" value="1"/>
</dbReference>
<dbReference type="AlphaFoldDB" id="Q23AP4"/>
<evidence type="ECO:0000256" key="7">
    <source>
        <dbReference type="ARBA" id="ARBA00023242"/>
    </source>
</evidence>
<evidence type="ECO:0000256" key="2">
    <source>
        <dbReference type="ARBA" id="ARBA00004123"/>
    </source>
</evidence>
<sequence length="554" mass="64149">MGKHRHTKDRMFISYTEHKMEWGGKKDPEKVPMSKLPFFCCSLSLTPFKNPVCSPDGIVFDIMSIIPYIKKYKKNPVTGEDLKISDLITLKFSKNDNGEYQDPISFKVFTDHTHIVTIKTSGNVYSFDTVDKLNREAKYWQDLMTGEKFTPKDIITLNDPKNLENRTIKNFDYIRNNIEVELKDKGNDAFINKNEATKNILTKYQEKQKQENLEQKKKDDEEIEQIRKQRKEELEKLEKGEQIPVADFIKSAIRNRDFIHQRETTSDVAVSVTSTASAVMREQGSLEFRSLNETEIRKIIHDQVKNKQMKGYVNIITNIGEIQCMIHANFVPKTSENFLELCEKGYYNGIKFHRLVKDFMIQGGDPTGTGRGGESIFGYKFEDEFHAKIRHSKPGILSMANSGPNTNASQFFITLGECAWLDEQHNAFGEVIGNQLTLHKINTHPVNGEKPATPITIEKIIVVENPFRQVIVKMQEQKREKLKEEKRKASEKEREHERWISNDDKFILPKLAETEEKPKIKSAGLASMLTDPKNSNYDILPKEKHRKNFNFSDW</sequence>
<dbReference type="GO" id="GO:0003755">
    <property type="term" value="F:peptidyl-prolyl cis-trans isomerase activity"/>
    <property type="evidence" value="ECO:0007669"/>
    <property type="project" value="InterPro"/>
</dbReference>
<comment type="catalytic activity">
    <reaction evidence="1">
        <text>S-ubiquitinyl-[E2 ubiquitin-conjugating enzyme]-L-cysteine + [acceptor protein]-L-lysine = [E2 ubiquitin-conjugating enzyme]-L-cysteine + N(6)-ubiquitinyl-[acceptor protein]-L-lysine.</text>
        <dbReference type="EC" id="2.3.2.27"/>
    </reaction>
</comment>
<feature type="domain" description="U-box" evidence="10">
    <location>
        <begin position="34"/>
        <end position="107"/>
    </location>
</feature>
<evidence type="ECO:0000256" key="5">
    <source>
        <dbReference type="ARBA" id="ARBA00022679"/>
    </source>
</evidence>
<reference evidence="12" key="1">
    <citation type="journal article" date="2006" name="PLoS Biol.">
        <title>Macronuclear genome sequence of the ciliate Tetrahymena thermophila, a model eukaryote.</title>
        <authorList>
            <person name="Eisen J.A."/>
            <person name="Coyne R.S."/>
            <person name="Wu M."/>
            <person name="Wu D."/>
            <person name="Thiagarajan M."/>
            <person name="Wortman J.R."/>
            <person name="Badger J.H."/>
            <person name="Ren Q."/>
            <person name="Amedeo P."/>
            <person name="Jones K.M."/>
            <person name="Tallon L.J."/>
            <person name="Delcher A.L."/>
            <person name="Salzberg S.L."/>
            <person name="Silva J.C."/>
            <person name="Haas B.J."/>
            <person name="Majoros W.H."/>
            <person name="Farzad M."/>
            <person name="Carlton J.M."/>
            <person name="Smith R.K. Jr."/>
            <person name="Garg J."/>
            <person name="Pearlman R.E."/>
            <person name="Karrer K.M."/>
            <person name="Sun L."/>
            <person name="Manning G."/>
            <person name="Elde N.C."/>
            <person name="Turkewitz A.P."/>
            <person name="Asai D.J."/>
            <person name="Wilkes D.E."/>
            <person name="Wang Y."/>
            <person name="Cai H."/>
            <person name="Collins K."/>
            <person name="Stewart B.A."/>
            <person name="Lee S.R."/>
            <person name="Wilamowska K."/>
            <person name="Weinberg Z."/>
            <person name="Ruzzo W.L."/>
            <person name="Wloga D."/>
            <person name="Gaertig J."/>
            <person name="Frankel J."/>
            <person name="Tsao C.-C."/>
            <person name="Gorovsky M.A."/>
            <person name="Keeling P.J."/>
            <person name="Waller R.F."/>
            <person name="Patron N.J."/>
            <person name="Cherry J.M."/>
            <person name="Stover N.A."/>
            <person name="Krieger C.J."/>
            <person name="del Toro C."/>
            <person name="Ryder H.F."/>
            <person name="Williamson S.C."/>
            <person name="Barbeau R.A."/>
            <person name="Hamilton E.P."/>
            <person name="Orias E."/>
        </authorList>
    </citation>
    <scope>NUCLEOTIDE SEQUENCE [LARGE SCALE GENOMIC DNA]</scope>
    <source>
        <strain evidence="12">SB210</strain>
    </source>
</reference>
<dbReference type="RefSeq" id="XP_001013893.1">
    <property type="nucleotide sequence ID" value="XM_001013893.1"/>
</dbReference>
<keyword evidence="7" id="KW-0539">Nucleus</keyword>
<keyword evidence="5" id="KW-0808">Transferase</keyword>